<evidence type="ECO:0000256" key="2">
    <source>
        <dbReference type="ARBA" id="ARBA00022734"/>
    </source>
</evidence>
<reference evidence="5 6" key="1">
    <citation type="submission" date="2024-11" db="EMBL/GenBank/DDBJ databases">
        <title>Chromosome-level genome assembly of Eucalyptus globulus Labill. provides insights into its genome evolution.</title>
        <authorList>
            <person name="Li X."/>
        </authorList>
    </citation>
    <scope>NUCLEOTIDE SEQUENCE [LARGE SCALE GENOMIC DNA]</scope>
    <source>
        <strain evidence="5">CL2024</strain>
        <tissue evidence="5">Fresh tender leaves</tissue>
    </source>
</reference>
<dbReference type="GO" id="GO:0030246">
    <property type="term" value="F:carbohydrate binding"/>
    <property type="evidence" value="ECO:0007669"/>
    <property type="project" value="UniProtKB-KW"/>
</dbReference>
<feature type="signal peptide" evidence="3">
    <location>
        <begin position="1"/>
        <end position="29"/>
    </location>
</feature>
<dbReference type="InterPro" id="IPR001220">
    <property type="entry name" value="Legume_lectin_dom"/>
</dbReference>
<keyword evidence="2" id="KW-0430">Lectin</keyword>
<evidence type="ECO:0000313" key="6">
    <source>
        <dbReference type="Proteomes" id="UP001634007"/>
    </source>
</evidence>
<dbReference type="Gene3D" id="2.60.120.200">
    <property type="match status" value="1"/>
</dbReference>
<feature type="chain" id="PRO_5044827368" description="Legume lectin domain-containing protein" evidence="3">
    <location>
        <begin position="30"/>
        <end position="241"/>
    </location>
</feature>
<dbReference type="EMBL" id="JBJKBG010000007">
    <property type="protein sequence ID" value="KAL3732277.1"/>
    <property type="molecule type" value="Genomic_DNA"/>
</dbReference>
<evidence type="ECO:0000256" key="1">
    <source>
        <dbReference type="ARBA" id="ARBA00007606"/>
    </source>
</evidence>
<evidence type="ECO:0000256" key="3">
    <source>
        <dbReference type="SAM" id="SignalP"/>
    </source>
</evidence>
<dbReference type="Pfam" id="PF00139">
    <property type="entry name" value="Lectin_legB"/>
    <property type="match status" value="1"/>
</dbReference>
<gene>
    <name evidence="5" type="ORF">ACJRO7_029021</name>
</gene>
<dbReference type="PANTHER" id="PTHR32401">
    <property type="entry name" value="CONCANAVALIN A-LIKE LECTIN FAMILY PROTEIN"/>
    <property type="match status" value="1"/>
</dbReference>
<dbReference type="CDD" id="cd06899">
    <property type="entry name" value="lectin_legume_LecRK_Arcelin_ConA"/>
    <property type="match status" value="1"/>
</dbReference>
<evidence type="ECO:0000313" key="5">
    <source>
        <dbReference type="EMBL" id="KAL3732277.1"/>
    </source>
</evidence>
<feature type="domain" description="Legume lectin" evidence="4">
    <location>
        <begin position="48"/>
        <end position="240"/>
    </location>
</feature>
<name>A0ABD3K3F4_EUCGL</name>
<comment type="caution">
    <text evidence="5">The sequence shown here is derived from an EMBL/GenBank/DDBJ whole genome shotgun (WGS) entry which is preliminary data.</text>
</comment>
<organism evidence="5 6">
    <name type="scientific">Eucalyptus globulus</name>
    <name type="common">Tasmanian blue gum</name>
    <dbReference type="NCBI Taxonomy" id="34317"/>
    <lineage>
        <taxon>Eukaryota</taxon>
        <taxon>Viridiplantae</taxon>
        <taxon>Streptophyta</taxon>
        <taxon>Embryophyta</taxon>
        <taxon>Tracheophyta</taxon>
        <taxon>Spermatophyta</taxon>
        <taxon>Magnoliopsida</taxon>
        <taxon>eudicotyledons</taxon>
        <taxon>Gunneridae</taxon>
        <taxon>Pentapetalae</taxon>
        <taxon>rosids</taxon>
        <taxon>malvids</taxon>
        <taxon>Myrtales</taxon>
        <taxon>Myrtaceae</taxon>
        <taxon>Myrtoideae</taxon>
        <taxon>Eucalypteae</taxon>
        <taxon>Eucalyptus</taxon>
    </lineage>
</organism>
<dbReference type="InterPro" id="IPR013320">
    <property type="entry name" value="ConA-like_dom_sf"/>
</dbReference>
<sequence length="241" mass="26394">MSCSLSLCTRLVFFSLVCCPLSLIPFVSSLSFNIRSFDTNLSNILLEGVTRTVSGTVVLTKDIWDSVTGKQAHFSTHFSFAIEAFGSDQYSDGIAIFLARVGFSIPPNSTGGYLGVFNESMVNHGPLNQVVVIEFNTWVNPEFDPPMQHIGININSLSSLVYDRWNPESHNGNATNVLVAYNSTSKNLSVFWSFDGKLVFPDNKSSLLSYQIDLAKVLPESVAIGFSAACDLYAQRHGINS</sequence>
<dbReference type="PANTHER" id="PTHR32401:SF47">
    <property type="entry name" value="LEGUME LECTIN DOMAIN-CONTAINING PROTEIN"/>
    <property type="match status" value="1"/>
</dbReference>
<keyword evidence="6" id="KW-1185">Reference proteome</keyword>
<accession>A0ABD3K3F4</accession>
<proteinExistence type="inferred from homology"/>
<dbReference type="Proteomes" id="UP001634007">
    <property type="component" value="Unassembled WGS sequence"/>
</dbReference>
<dbReference type="PIRSF" id="PIRSF002690">
    <property type="entry name" value="L-type_lectin_plant"/>
    <property type="match status" value="1"/>
</dbReference>
<dbReference type="InterPro" id="IPR050258">
    <property type="entry name" value="Leguminous_Lectin"/>
</dbReference>
<evidence type="ECO:0000259" key="4">
    <source>
        <dbReference type="Pfam" id="PF00139"/>
    </source>
</evidence>
<comment type="similarity">
    <text evidence="1">Belongs to the leguminous lectin family.</text>
</comment>
<dbReference type="SUPFAM" id="SSF49899">
    <property type="entry name" value="Concanavalin A-like lectins/glucanases"/>
    <property type="match status" value="1"/>
</dbReference>
<protein>
    <recommendedName>
        <fullName evidence="4">Legume lectin domain-containing protein</fullName>
    </recommendedName>
</protein>
<dbReference type="InterPro" id="IPR016363">
    <property type="entry name" value="L-lectin"/>
</dbReference>
<keyword evidence="3" id="KW-0732">Signal</keyword>
<dbReference type="AlphaFoldDB" id="A0ABD3K3F4"/>